<evidence type="ECO:0000313" key="3">
    <source>
        <dbReference type="WBParaSite" id="SVE_0257500.1"/>
    </source>
</evidence>
<name>A0A0K0F1A5_STRVS</name>
<evidence type="ECO:0000313" key="2">
    <source>
        <dbReference type="Proteomes" id="UP000035680"/>
    </source>
</evidence>
<organism evidence="2 3">
    <name type="scientific">Strongyloides venezuelensis</name>
    <name type="common">Threadworm</name>
    <dbReference type="NCBI Taxonomy" id="75913"/>
    <lineage>
        <taxon>Eukaryota</taxon>
        <taxon>Metazoa</taxon>
        <taxon>Ecdysozoa</taxon>
        <taxon>Nematoda</taxon>
        <taxon>Chromadorea</taxon>
        <taxon>Rhabditida</taxon>
        <taxon>Tylenchina</taxon>
        <taxon>Panagrolaimomorpha</taxon>
        <taxon>Strongyloidoidea</taxon>
        <taxon>Strongyloididae</taxon>
        <taxon>Strongyloides</taxon>
    </lineage>
</organism>
<keyword evidence="1" id="KW-0812">Transmembrane</keyword>
<reference evidence="2" key="1">
    <citation type="submission" date="2014-07" db="EMBL/GenBank/DDBJ databases">
        <authorList>
            <person name="Martin A.A"/>
            <person name="De Silva N."/>
        </authorList>
    </citation>
    <scope>NUCLEOTIDE SEQUENCE</scope>
</reference>
<evidence type="ECO:0000256" key="1">
    <source>
        <dbReference type="SAM" id="Phobius"/>
    </source>
</evidence>
<protein>
    <submittedName>
        <fullName evidence="3">DUF4897 domain-containing protein</fullName>
    </submittedName>
</protein>
<sequence>MNTYTIDLTKMRDDNVRWHAVPNERKNSIFEDLYGKRYLTNLVIIDKTTNTSIKVNDTKSFLQIQHINMFLSQKNPNITSLEVRDIKETEFRIHLIKSNNLDDFDGSNKSTDSTKSLSTIWIIVGVSVGTVLIILPFSY</sequence>
<feature type="transmembrane region" description="Helical" evidence="1">
    <location>
        <begin position="117"/>
        <end position="137"/>
    </location>
</feature>
<reference evidence="3" key="2">
    <citation type="submission" date="2015-08" db="UniProtKB">
        <authorList>
            <consortium name="WormBaseParasite"/>
        </authorList>
    </citation>
    <scope>IDENTIFICATION</scope>
</reference>
<keyword evidence="1" id="KW-0472">Membrane</keyword>
<dbReference type="Proteomes" id="UP000035680">
    <property type="component" value="Unassembled WGS sequence"/>
</dbReference>
<keyword evidence="2" id="KW-1185">Reference proteome</keyword>
<keyword evidence="1" id="KW-1133">Transmembrane helix</keyword>
<accession>A0A0K0F1A5</accession>
<dbReference type="WBParaSite" id="SVE_0257500.1">
    <property type="protein sequence ID" value="SVE_0257500.1"/>
    <property type="gene ID" value="SVE_0257500"/>
</dbReference>
<dbReference type="AlphaFoldDB" id="A0A0K0F1A5"/>
<proteinExistence type="predicted"/>